<keyword evidence="2" id="KW-1185">Reference proteome</keyword>
<evidence type="ECO:0000313" key="2">
    <source>
        <dbReference type="Proteomes" id="UP000823775"/>
    </source>
</evidence>
<reference evidence="1 2" key="1">
    <citation type="journal article" date="2021" name="BMC Genomics">
        <title>Datura genome reveals duplications of psychoactive alkaloid biosynthetic genes and high mutation rate following tissue culture.</title>
        <authorList>
            <person name="Rajewski A."/>
            <person name="Carter-House D."/>
            <person name="Stajich J."/>
            <person name="Litt A."/>
        </authorList>
    </citation>
    <scope>NUCLEOTIDE SEQUENCE [LARGE SCALE GENOMIC DNA]</scope>
    <source>
        <strain evidence="1">AR-01</strain>
    </source>
</reference>
<organism evidence="1 2">
    <name type="scientific">Datura stramonium</name>
    <name type="common">Jimsonweed</name>
    <name type="synonym">Common thornapple</name>
    <dbReference type="NCBI Taxonomy" id="4076"/>
    <lineage>
        <taxon>Eukaryota</taxon>
        <taxon>Viridiplantae</taxon>
        <taxon>Streptophyta</taxon>
        <taxon>Embryophyta</taxon>
        <taxon>Tracheophyta</taxon>
        <taxon>Spermatophyta</taxon>
        <taxon>Magnoliopsida</taxon>
        <taxon>eudicotyledons</taxon>
        <taxon>Gunneridae</taxon>
        <taxon>Pentapetalae</taxon>
        <taxon>asterids</taxon>
        <taxon>lamiids</taxon>
        <taxon>Solanales</taxon>
        <taxon>Solanaceae</taxon>
        <taxon>Solanoideae</taxon>
        <taxon>Datureae</taxon>
        <taxon>Datura</taxon>
    </lineage>
</organism>
<proteinExistence type="predicted"/>
<protein>
    <submittedName>
        <fullName evidence="1">Uncharacterized protein</fullName>
    </submittedName>
</protein>
<evidence type="ECO:0000313" key="1">
    <source>
        <dbReference type="EMBL" id="MCD9638709.1"/>
    </source>
</evidence>
<accession>A0ABS8UXJ1</accession>
<gene>
    <name evidence="1" type="ORF">HAX54_022846</name>
</gene>
<dbReference type="EMBL" id="JACEIK010002763">
    <property type="protein sequence ID" value="MCD9638709.1"/>
    <property type="molecule type" value="Genomic_DNA"/>
</dbReference>
<feature type="non-terminal residue" evidence="1">
    <location>
        <position position="1"/>
    </location>
</feature>
<dbReference type="Proteomes" id="UP000823775">
    <property type="component" value="Unassembled WGS sequence"/>
</dbReference>
<name>A0ABS8UXJ1_DATST</name>
<comment type="caution">
    <text evidence="1">The sequence shown here is derived from an EMBL/GenBank/DDBJ whole genome shotgun (WGS) entry which is preliminary data.</text>
</comment>
<sequence length="132" mass="15308">ESFGVLHIKEHYTIHEGRSITTEKRFDLVGLRNDFPNITSKFADRKWHIFAEPLPKYYTSLVPMFYTSYQARKEAMKHKWKVDEFPCLSSVWIKGVEVDVTPATINALFWANQIDPGTEYADRPIKKINSGG</sequence>